<dbReference type="Proteomes" id="UP001595712">
    <property type="component" value="Unassembled WGS sequence"/>
</dbReference>
<evidence type="ECO:0000313" key="2">
    <source>
        <dbReference type="EMBL" id="MFC3492395.1"/>
    </source>
</evidence>
<protein>
    <recommendedName>
        <fullName evidence="4">DUF3109 family protein</fullName>
    </recommendedName>
</protein>
<accession>A0ABV7PV93</accession>
<dbReference type="InterPro" id="IPR021458">
    <property type="entry name" value="Rv0495c"/>
</dbReference>
<sequence>MTDEVAQDFDREWVEFLDPDDSETMVRADLTWLLSRWGCVFGKHPDEGGCPGIEADQPADGCCLHGAFYTDEADIKRTKQIVKKLTPETWQLHRRWKDTIVDDTLENEEGEEEPAKKTAVVDGACVFHNREGFPTGAGCALHQQAMRDGVHPMEYKPEVCWQLPVKRDFKTEHRADGTEVSVTLITEFDRASWGPGGHDFDWWCTASPKAHTAVEPVYLSYAVELTELLGPAAYEKLADLCQARDELGLVAPHPATVAASRGSTQLAFPTRMRRPAEAHQH</sequence>
<dbReference type="Pfam" id="PF11307">
    <property type="entry name" value="DUF3109"/>
    <property type="match status" value="1"/>
</dbReference>
<dbReference type="EMBL" id="JBHRWO010000007">
    <property type="protein sequence ID" value="MFC3492395.1"/>
    <property type="molecule type" value="Genomic_DNA"/>
</dbReference>
<dbReference type="RefSeq" id="WP_387972913.1">
    <property type="nucleotide sequence ID" value="NZ_JBHRWO010000007.1"/>
</dbReference>
<evidence type="ECO:0008006" key="4">
    <source>
        <dbReference type="Google" id="ProtNLM"/>
    </source>
</evidence>
<comment type="similarity">
    <text evidence="1">Belongs to the Rv0495c family.</text>
</comment>
<evidence type="ECO:0000313" key="3">
    <source>
        <dbReference type="Proteomes" id="UP001595712"/>
    </source>
</evidence>
<reference evidence="3" key="1">
    <citation type="journal article" date="2019" name="Int. J. Syst. Evol. Microbiol.">
        <title>The Global Catalogue of Microorganisms (GCM) 10K type strain sequencing project: providing services to taxonomists for standard genome sequencing and annotation.</title>
        <authorList>
            <consortium name="The Broad Institute Genomics Platform"/>
            <consortium name="The Broad Institute Genome Sequencing Center for Infectious Disease"/>
            <person name="Wu L."/>
            <person name="Ma J."/>
        </authorList>
    </citation>
    <scope>NUCLEOTIDE SEQUENCE [LARGE SCALE GENOMIC DNA]</scope>
    <source>
        <strain evidence="3">CGMCC 4.7396</strain>
    </source>
</reference>
<gene>
    <name evidence="2" type="ORF">ACFO8M_07855</name>
</gene>
<name>A0ABV7PV93_9ACTN</name>
<comment type="caution">
    <text evidence="2">The sequence shown here is derived from an EMBL/GenBank/DDBJ whole genome shotgun (WGS) entry which is preliminary data.</text>
</comment>
<organism evidence="2 3">
    <name type="scientific">Glycomyces rhizosphaerae</name>
    <dbReference type="NCBI Taxonomy" id="2054422"/>
    <lineage>
        <taxon>Bacteria</taxon>
        <taxon>Bacillati</taxon>
        <taxon>Actinomycetota</taxon>
        <taxon>Actinomycetes</taxon>
        <taxon>Glycomycetales</taxon>
        <taxon>Glycomycetaceae</taxon>
        <taxon>Glycomyces</taxon>
    </lineage>
</organism>
<keyword evidence="3" id="KW-1185">Reference proteome</keyword>
<evidence type="ECO:0000256" key="1">
    <source>
        <dbReference type="ARBA" id="ARBA00093770"/>
    </source>
</evidence>
<proteinExistence type="inferred from homology"/>